<dbReference type="GeneID" id="28843040"/>
<evidence type="ECO:0000256" key="2">
    <source>
        <dbReference type="SAM" id="Phobius"/>
    </source>
</evidence>
<keyword evidence="2" id="KW-1133">Transmembrane helix</keyword>
<proteinExistence type="predicted"/>
<dbReference type="RefSeq" id="XP_018126338.2">
    <property type="nucleotide sequence ID" value="XM_018279066.2"/>
</dbReference>
<keyword evidence="3" id="KW-0732">Signal</keyword>
<feature type="signal peptide" evidence="3">
    <location>
        <begin position="1"/>
        <end position="26"/>
    </location>
</feature>
<feature type="region of interest" description="Disordered" evidence="1">
    <location>
        <begin position="434"/>
        <end position="507"/>
    </location>
</feature>
<evidence type="ECO:0000256" key="1">
    <source>
        <dbReference type="SAM" id="MobiDB-lite"/>
    </source>
</evidence>
<evidence type="ECO:0000256" key="3">
    <source>
        <dbReference type="SAM" id="SignalP"/>
    </source>
</evidence>
<reference evidence="5" key="2">
    <citation type="journal article" date="2018" name="Nat. Commun.">
        <title>Extreme sensitivity to ultraviolet light in the fungal pathogen causing white-nose syndrome of bats.</title>
        <authorList>
            <person name="Palmer J.M."/>
            <person name="Drees K.P."/>
            <person name="Foster J.T."/>
            <person name="Lindner D.L."/>
        </authorList>
    </citation>
    <scope>NUCLEOTIDE SEQUENCE [LARGE SCALE GENOMIC DNA]</scope>
    <source>
        <strain evidence="5">UAMH 10579</strain>
    </source>
</reference>
<keyword evidence="2" id="KW-0812">Transmembrane</keyword>
<dbReference type="EMBL" id="KV460265">
    <property type="protein sequence ID" value="OBT92605.2"/>
    <property type="molecule type" value="Genomic_DNA"/>
</dbReference>
<reference evidence="4 5" key="1">
    <citation type="submission" date="2016-03" db="EMBL/GenBank/DDBJ databases">
        <title>Comparative genomics of Pseudogymnoascus destructans, the fungus causing white-nose syndrome of bats.</title>
        <authorList>
            <person name="Palmer J.M."/>
            <person name="Drees K.P."/>
            <person name="Foster J.T."/>
            <person name="Lindner D.L."/>
        </authorList>
    </citation>
    <scope>NUCLEOTIDE SEQUENCE [LARGE SCALE GENOMIC DNA]</scope>
    <source>
        <strain evidence="4 5">UAMH 10579</strain>
    </source>
</reference>
<keyword evidence="5" id="KW-1185">Reference proteome</keyword>
<sequence>MMRSWFATATSLRFLLLALAVSDTLAIECSIYEESIIARLGGKKEVSNQQELDIKYAGCTEIDGPVIIAADYTGDFYFPNVTKIYNGLITVNHYSQRQHQQEQVPVPLLTSIEVPDLNNTRFIEIHGVPALRTISFPSLTILDDSLSLDEVEDCFVDFPSLTRTVDLQIIGNVTRLSFPLLADGGTMRVSSNPKSDKEYSNYLIVDPVDQAPLDIKFPALQNATSIYLQGSITSLSMPQLSKIGNDRQFDAGNLRILTHGNRLNISLPSLSNLRHLSAAGTIGSLNFASLQSIERFEVNTSTPLNVTMEPMGAITEILHLLGDVTAVSISSLYLLFNLVIESDSSDFYCSSIASDFERLQGRKLKSYDCIGHPPKSKLPLQLGLGLGLGIPVFLVVAFLLRLFFKGPWVKKVWGTEMWTPQPVVKPPAYELGVPPTYATDGPPTYDASEGEQGSEQGAANVAGTHMGDGSSVRGEGASEHSAGDAASARLGDGSSALHEGASGRRVT</sequence>
<evidence type="ECO:0000313" key="4">
    <source>
        <dbReference type="EMBL" id="OBT92605.2"/>
    </source>
</evidence>
<feature type="transmembrane region" description="Helical" evidence="2">
    <location>
        <begin position="382"/>
        <end position="404"/>
    </location>
</feature>
<protein>
    <recommendedName>
        <fullName evidence="6">Protein ecm33</fullName>
    </recommendedName>
</protein>
<organism evidence="4 5">
    <name type="scientific">Pseudogymnoascus verrucosus</name>
    <dbReference type="NCBI Taxonomy" id="342668"/>
    <lineage>
        <taxon>Eukaryota</taxon>
        <taxon>Fungi</taxon>
        <taxon>Dikarya</taxon>
        <taxon>Ascomycota</taxon>
        <taxon>Pezizomycotina</taxon>
        <taxon>Leotiomycetes</taxon>
        <taxon>Thelebolales</taxon>
        <taxon>Thelebolaceae</taxon>
        <taxon>Pseudogymnoascus</taxon>
    </lineage>
</organism>
<evidence type="ECO:0000313" key="5">
    <source>
        <dbReference type="Proteomes" id="UP000091956"/>
    </source>
</evidence>
<gene>
    <name evidence="4" type="ORF">VE01_09654</name>
</gene>
<evidence type="ECO:0008006" key="6">
    <source>
        <dbReference type="Google" id="ProtNLM"/>
    </source>
</evidence>
<feature type="chain" id="PRO_5015171106" description="Protein ecm33" evidence="3">
    <location>
        <begin position="27"/>
        <end position="507"/>
    </location>
</feature>
<keyword evidence="2" id="KW-0472">Membrane</keyword>
<dbReference type="STRING" id="342668.A0A1B8G9U2"/>
<name>A0A1B8G9U2_9PEZI</name>
<dbReference type="AlphaFoldDB" id="A0A1B8G9U2"/>
<accession>A0A1B8G9U2</accession>
<dbReference type="Proteomes" id="UP000091956">
    <property type="component" value="Unassembled WGS sequence"/>
</dbReference>